<dbReference type="SMART" id="SM00881">
    <property type="entry name" value="CoA_binding"/>
    <property type="match status" value="1"/>
</dbReference>
<dbReference type="EMBL" id="CP002446">
    <property type="protein sequence ID" value="ADV26205.1"/>
    <property type="molecule type" value="Genomic_DNA"/>
</dbReference>
<dbReference type="Pfam" id="PF13380">
    <property type="entry name" value="CoA_binding_2"/>
    <property type="match status" value="1"/>
</dbReference>
<organism evidence="6 7">
    <name type="scientific">Pseudoxanthomonas suwonensis (strain 11-1)</name>
    <dbReference type="NCBI Taxonomy" id="743721"/>
    <lineage>
        <taxon>Bacteria</taxon>
        <taxon>Pseudomonadati</taxon>
        <taxon>Pseudomonadota</taxon>
        <taxon>Gammaproteobacteria</taxon>
        <taxon>Lysobacterales</taxon>
        <taxon>Lysobacteraceae</taxon>
        <taxon>Pseudoxanthomonas</taxon>
    </lineage>
</organism>
<name>E6WPG1_PSEUU</name>
<evidence type="ECO:0000256" key="2">
    <source>
        <dbReference type="ARBA" id="ARBA00022741"/>
    </source>
</evidence>
<dbReference type="STRING" id="743721.Psesu_0344"/>
<dbReference type="InterPro" id="IPR032875">
    <property type="entry name" value="Succ_CoA_lig_flav_dom"/>
</dbReference>
<keyword evidence="7" id="KW-1185">Reference proteome</keyword>
<dbReference type="SUPFAM" id="SSF56059">
    <property type="entry name" value="Glutathione synthetase ATP-binding domain-like"/>
    <property type="match status" value="1"/>
</dbReference>
<dbReference type="PROSITE" id="PS51186">
    <property type="entry name" value="GNAT"/>
    <property type="match status" value="1"/>
</dbReference>
<dbReference type="InterPro" id="IPR013815">
    <property type="entry name" value="ATP_grasp_subdomain_1"/>
</dbReference>
<dbReference type="InterPro" id="IPR016102">
    <property type="entry name" value="Succinyl-CoA_synth-like"/>
</dbReference>
<keyword evidence="3" id="KW-0067">ATP-binding</keyword>
<dbReference type="KEGG" id="psu:Psesu_0344"/>
<dbReference type="eggNOG" id="COG1670">
    <property type="taxonomic scope" value="Bacteria"/>
</dbReference>
<dbReference type="Gene3D" id="3.40.50.720">
    <property type="entry name" value="NAD(P)-binding Rossmann-like Domain"/>
    <property type="match status" value="1"/>
</dbReference>
<dbReference type="InterPro" id="IPR036291">
    <property type="entry name" value="NAD(P)-bd_dom_sf"/>
</dbReference>
<dbReference type="InterPro" id="IPR000182">
    <property type="entry name" value="GNAT_dom"/>
</dbReference>
<dbReference type="InterPro" id="IPR003781">
    <property type="entry name" value="CoA-bd"/>
</dbReference>
<dbReference type="SUPFAM" id="SSF51735">
    <property type="entry name" value="NAD(P)-binding Rossmann-fold domains"/>
    <property type="match status" value="1"/>
</dbReference>
<evidence type="ECO:0000259" key="5">
    <source>
        <dbReference type="PROSITE" id="PS51186"/>
    </source>
</evidence>
<sequence length="904" mass="95785">MSIYALEAVFAPKSVAVVGASPRPGSVGRTVVHNLRQAGFAGAVGLVNPKYRQIEGVPAVASLRDLPFAPELVVVTTPAATVPGVIAQAVAVGARAAVVVSAGLGQGPGSLLEHLRSEARPHGLRIVGPNCLGVMAPHVGLNASFAARSPLPGDLALVSQSGAIAAGLVEWGAARSIGFSAVVSLGDALDVDFGDLLDWFAQDPKTRAILLYIESIRDARKFMSAARAAARSKPVVVIKSGRHEQGARAAATHTGALAGSDAVYDAAFRRAGLLRVHALDELFAAAETLGHLRQAPGRRLAILTNGGGIGVLAVDRLVDLGGTLATLDPATVRALDKVLPPTWSRSNPVDIVGDADAARYTAALEALLQDPGNDAVLVMNVPTALSSSVEAAAAVSRVLQRRPRPGTGKPVLGVWLGGGQEALSRLDAAGIPTYATEADAVRGFTYLVRHREAQQALMETPPSLPEDFVVDTAGAQAIVARALEQGRGWLDPLEVVALLEAYGIPVTPAWLAADAGVAAEAARPLLEAGKLVALKILSPDIIHKSDVDGVRLNLSSEAAVREAAASILARARELRPKARIEGVTVHPMVARSKARELIAGLAHDPTFGPVVVFGRGGTAVEVIDDKALALPPLDLRLAHDLISRTRVSRILKAYRDVPAADERAVALVLVKLAQLAADVPQIRELDINPLLADREGVIAVDARVAIAPHPGPAQKGPWHSSFVIRPYPKEWERMVELAQDRRMFVRPVRPEDEQMFLEFFSRVSDEDLRLRFFSAVRHFSHEFIARLTQLDYARSIALVAIDPDNGGMLGAVRLLADANYERGEYGIMVRSDLKGLGIGWQLMRIMIEWAGSIGLKAVDGQVLRENVTMLAMCQQLGFKVTPDREDPTVMDVTLDVATTNAAGG</sequence>
<dbReference type="RefSeq" id="WP_013534035.1">
    <property type="nucleotide sequence ID" value="NC_014924.1"/>
</dbReference>
<keyword evidence="2" id="KW-0547">Nucleotide-binding</keyword>
<dbReference type="InterPro" id="IPR016181">
    <property type="entry name" value="Acyl_CoA_acyltransferase"/>
</dbReference>
<dbReference type="SUPFAM" id="SSF52210">
    <property type="entry name" value="Succinyl-CoA synthetase domains"/>
    <property type="match status" value="2"/>
</dbReference>
<feature type="domain" description="N-acetyltransferase" evidence="5">
    <location>
        <begin position="743"/>
        <end position="895"/>
    </location>
</feature>
<proteinExistence type="inferred from homology"/>
<dbReference type="Gene3D" id="3.40.50.261">
    <property type="entry name" value="Succinyl-CoA synthetase domains"/>
    <property type="match status" value="2"/>
</dbReference>
<dbReference type="Proteomes" id="UP000008632">
    <property type="component" value="Chromosome"/>
</dbReference>
<dbReference type="eggNOG" id="COG1042">
    <property type="taxonomic scope" value="Bacteria"/>
</dbReference>
<dbReference type="OrthoDB" id="9807426at2"/>
<dbReference type="PANTHER" id="PTHR43334">
    <property type="entry name" value="ACETATE--COA LIGASE [ADP-FORMING]"/>
    <property type="match status" value="1"/>
</dbReference>
<comment type="similarity">
    <text evidence="4">In the N-terminal section; belongs to the acetate CoA ligase alpha subunit family.</text>
</comment>
<dbReference type="Gene3D" id="3.30.470.20">
    <property type="entry name" value="ATP-grasp fold, B domain"/>
    <property type="match status" value="1"/>
</dbReference>
<dbReference type="SUPFAM" id="SSF55729">
    <property type="entry name" value="Acyl-CoA N-acyltransferases (Nat)"/>
    <property type="match status" value="1"/>
</dbReference>
<evidence type="ECO:0000313" key="6">
    <source>
        <dbReference type="EMBL" id="ADV26205.1"/>
    </source>
</evidence>
<dbReference type="Gene3D" id="3.30.1490.20">
    <property type="entry name" value="ATP-grasp fold, A domain"/>
    <property type="match status" value="1"/>
</dbReference>
<dbReference type="Pfam" id="PF13549">
    <property type="entry name" value="ATP-grasp_5"/>
    <property type="match status" value="1"/>
</dbReference>
<dbReference type="Gene3D" id="3.40.630.30">
    <property type="match status" value="1"/>
</dbReference>
<dbReference type="InterPro" id="IPR043938">
    <property type="entry name" value="Ligase_CoA_dom"/>
</dbReference>
<dbReference type="HOGENOM" id="CLU_007415_0_2_6"/>
<dbReference type="GO" id="GO:0016747">
    <property type="term" value="F:acyltransferase activity, transferring groups other than amino-acyl groups"/>
    <property type="evidence" value="ECO:0007669"/>
    <property type="project" value="InterPro"/>
</dbReference>
<dbReference type="Pfam" id="PF19045">
    <property type="entry name" value="Ligase_CoA_2"/>
    <property type="match status" value="1"/>
</dbReference>
<dbReference type="GO" id="GO:0043758">
    <property type="term" value="F:acetate-CoA ligase (ADP-forming) activity"/>
    <property type="evidence" value="ECO:0007669"/>
    <property type="project" value="InterPro"/>
</dbReference>
<evidence type="ECO:0000256" key="1">
    <source>
        <dbReference type="ARBA" id="ARBA00022598"/>
    </source>
</evidence>
<evidence type="ECO:0000256" key="3">
    <source>
        <dbReference type="ARBA" id="ARBA00022840"/>
    </source>
</evidence>
<dbReference type="AlphaFoldDB" id="E6WPG1"/>
<protein>
    <submittedName>
        <fullName evidence="6">CoA-binding domain protein</fullName>
    </submittedName>
</protein>
<dbReference type="PANTHER" id="PTHR43334:SF1">
    <property type="entry name" value="3-HYDROXYPROPIONATE--COA LIGASE [ADP-FORMING]"/>
    <property type="match status" value="1"/>
</dbReference>
<dbReference type="Pfam" id="PF13302">
    <property type="entry name" value="Acetyltransf_3"/>
    <property type="match status" value="1"/>
</dbReference>
<accession>E6WPG1</accession>
<dbReference type="InterPro" id="IPR051538">
    <property type="entry name" value="Acyl-CoA_Synth/Transferase"/>
</dbReference>
<reference evidence="6 7" key="1">
    <citation type="submission" date="2011-01" db="EMBL/GenBank/DDBJ databases">
        <title>Complete sequence of Pseudoxanthomonas suwonensis 11-1.</title>
        <authorList>
            <consortium name="US DOE Joint Genome Institute"/>
            <person name="Lucas S."/>
            <person name="Copeland A."/>
            <person name="Lapidus A."/>
            <person name="Cheng J.-F."/>
            <person name="Goodwin L."/>
            <person name="Pitluck S."/>
            <person name="Teshima H."/>
            <person name="Detter J.C."/>
            <person name="Han C."/>
            <person name="Tapia R."/>
            <person name="Land M."/>
            <person name="Hauser L."/>
            <person name="Kyrpides N."/>
            <person name="Ivanova N."/>
            <person name="Ovchinnikova G."/>
            <person name="Siebers A.K."/>
            <person name="Allgaier M."/>
            <person name="Thelen M.P."/>
            <person name="Hugenholtz P."/>
            <person name="Gladden J."/>
            <person name="Woyke T."/>
        </authorList>
    </citation>
    <scope>NUCLEOTIDE SEQUENCE [LARGE SCALE GENOMIC DNA]</scope>
    <source>
        <strain evidence="7">11-1</strain>
    </source>
</reference>
<keyword evidence="1" id="KW-0436">Ligase</keyword>
<dbReference type="GO" id="GO:0005524">
    <property type="term" value="F:ATP binding"/>
    <property type="evidence" value="ECO:0007669"/>
    <property type="project" value="UniProtKB-KW"/>
</dbReference>
<dbReference type="Pfam" id="PF13607">
    <property type="entry name" value="Succ_CoA_lig"/>
    <property type="match status" value="1"/>
</dbReference>
<dbReference type="FunFam" id="3.30.1490.20:FF:000020">
    <property type="entry name" value="Protein lysine acetyltransferase"/>
    <property type="match status" value="1"/>
</dbReference>
<evidence type="ECO:0000313" key="7">
    <source>
        <dbReference type="Proteomes" id="UP000008632"/>
    </source>
</evidence>
<gene>
    <name evidence="6" type="ordered locus">Psesu_0344</name>
</gene>
<evidence type="ECO:0000256" key="4">
    <source>
        <dbReference type="ARBA" id="ARBA00060888"/>
    </source>
</evidence>